<gene>
    <name evidence="1" type="ORF">M7I_5200</name>
</gene>
<sequence>MHAAKAYLPDAEAHIGMGMPLPTACASRARVRRGMPFALEVCDHNTGIAPKASPAASTPVISALK</sequence>
<dbReference type="AlphaFoldDB" id="H0ER82"/>
<keyword evidence="2" id="KW-1185">Reference proteome</keyword>
<proteinExistence type="predicted"/>
<reference evidence="1 2" key="1">
    <citation type="journal article" date="2012" name="Eukaryot. Cell">
        <title>Genome sequence of the fungus Glarea lozoyensis: the first genome sequence of a species from the Helotiaceae family.</title>
        <authorList>
            <person name="Youssar L."/>
            <person name="Gruening B.A."/>
            <person name="Erxleben A."/>
            <person name="Guenther S."/>
            <person name="Huettel W."/>
        </authorList>
    </citation>
    <scope>NUCLEOTIDE SEQUENCE [LARGE SCALE GENOMIC DNA]</scope>
    <source>
        <strain evidence="2">ATCC 74030 / MF5533</strain>
    </source>
</reference>
<dbReference type="Proteomes" id="UP000005446">
    <property type="component" value="Unassembled WGS sequence"/>
</dbReference>
<dbReference type="EMBL" id="AGUE01000134">
    <property type="protein sequence ID" value="EHK98910.1"/>
    <property type="molecule type" value="Genomic_DNA"/>
</dbReference>
<comment type="caution">
    <text evidence="1">The sequence shown here is derived from an EMBL/GenBank/DDBJ whole genome shotgun (WGS) entry which is preliminary data.</text>
</comment>
<accession>H0ER82</accession>
<evidence type="ECO:0000313" key="2">
    <source>
        <dbReference type="Proteomes" id="UP000005446"/>
    </source>
</evidence>
<protein>
    <submittedName>
        <fullName evidence="1">Uncharacterized protein</fullName>
    </submittedName>
</protein>
<name>H0ER82_GLAL7</name>
<evidence type="ECO:0000313" key="1">
    <source>
        <dbReference type="EMBL" id="EHK98910.1"/>
    </source>
</evidence>
<dbReference type="HOGENOM" id="CLU_2849876_0_0_1"/>
<dbReference type="InParanoid" id="H0ER82"/>
<organism evidence="1 2">
    <name type="scientific">Glarea lozoyensis (strain ATCC 74030 / MF5533)</name>
    <dbReference type="NCBI Taxonomy" id="1104152"/>
    <lineage>
        <taxon>Eukaryota</taxon>
        <taxon>Fungi</taxon>
        <taxon>Dikarya</taxon>
        <taxon>Ascomycota</taxon>
        <taxon>Pezizomycotina</taxon>
        <taxon>Leotiomycetes</taxon>
        <taxon>Helotiales</taxon>
        <taxon>Helotiaceae</taxon>
        <taxon>Glarea</taxon>
    </lineage>
</organism>